<accession>A0A6L7EY93</accession>
<evidence type="ECO:0000313" key="2">
    <source>
        <dbReference type="Proteomes" id="UP000473325"/>
    </source>
</evidence>
<reference evidence="1 2" key="1">
    <citation type="submission" date="2019-12" db="EMBL/GenBank/DDBJ databases">
        <authorList>
            <person name="Kun Z."/>
        </authorList>
    </citation>
    <scope>NUCLEOTIDE SEQUENCE [LARGE SCALE GENOMIC DNA]</scope>
    <source>
        <strain evidence="1 2">YIM 123512</strain>
    </source>
</reference>
<dbReference type="AlphaFoldDB" id="A0A6L7EY93"/>
<protein>
    <submittedName>
        <fullName evidence="1">AAA family ATPase</fullName>
    </submittedName>
</protein>
<proteinExistence type="predicted"/>
<name>A0A6L7EY93_9ACTN</name>
<evidence type="ECO:0000313" key="1">
    <source>
        <dbReference type="EMBL" id="MXG88422.1"/>
    </source>
</evidence>
<dbReference type="InterPro" id="IPR027417">
    <property type="entry name" value="P-loop_NTPase"/>
</dbReference>
<dbReference type="SUPFAM" id="SSF52540">
    <property type="entry name" value="P-loop containing nucleoside triphosphate hydrolases"/>
    <property type="match status" value="1"/>
</dbReference>
<dbReference type="PANTHER" id="PTHR41930">
    <property type="entry name" value="UPF0200 PROTEIN MJ1399"/>
    <property type="match status" value="1"/>
</dbReference>
<dbReference type="RefSeq" id="WP_160874781.1">
    <property type="nucleotide sequence ID" value="NZ_WUEK01000001.1"/>
</dbReference>
<dbReference type="PANTHER" id="PTHR41930:SF1">
    <property type="entry name" value="DEPHOSPHO-COA KINASE"/>
    <property type="match status" value="1"/>
</dbReference>
<comment type="caution">
    <text evidence="1">The sequence shown here is derived from an EMBL/GenBank/DDBJ whole genome shotgun (WGS) entry which is preliminary data.</text>
</comment>
<organism evidence="1 2">
    <name type="scientific">Nocardioides flavescens</name>
    <dbReference type="NCBI Taxonomy" id="2691959"/>
    <lineage>
        <taxon>Bacteria</taxon>
        <taxon>Bacillati</taxon>
        <taxon>Actinomycetota</taxon>
        <taxon>Actinomycetes</taxon>
        <taxon>Propionibacteriales</taxon>
        <taxon>Nocardioidaceae</taxon>
        <taxon>Nocardioides</taxon>
    </lineage>
</organism>
<sequence>MLLSGTMGSGKSSVAHVLQDDYLFSTCSFGDLVRAEATARQLDSASRTVLQDLGQELLAVHGPAGWVARLVTGRAEPLVVDGVRHVSVQEALKQRLPGAVSVFLRVSPAVAAQRLRLRSGEVTQQRAHEVERGLYALERTADVVINTDHSSVSLVAARIANAAKRDITGPVTTLG</sequence>
<gene>
    <name evidence="1" type="ORF">GRQ65_02525</name>
</gene>
<keyword evidence="2" id="KW-1185">Reference proteome</keyword>
<dbReference type="Proteomes" id="UP000473325">
    <property type="component" value="Unassembled WGS sequence"/>
</dbReference>
<dbReference type="Pfam" id="PF13238">
    <property type="entry name" value="AAA_18"/>
    <property type="match status" value="1"/>
</dbReference>
<dbReference type="EMBL" id="WUEK01000001">
    <property type="protein sequence ID" value="MXG88422.1"/>
    <property type="molecule type" value="Genomic_DNA"/>
</dbReference>
<dbReference type="Gene3D" id="3.40.50.300">
    <property type="entry name" value="P-loop containing nucleotide triphosphate hydrolases"/>
    <property type="match status" value="1"/>
</dbReference>